<name>A0A170PT40_9ZZZZ</name>
<sequence>MKTNLFQAGLHRILNLLTRSGIEGRDTIKDDKTAEATEAYLSGQLSGSIKIELKRSARRATLALPPGAINIDHCQSPGALDAQTPSLRDGHNCRRGFVKRRLNAVITDLHIVNWCFAP</sequence>
<protein>
    <submittedName>
        <fullName evidence="1">Uncharacterized protein</fullName>
    </submittedName>
</protein>
<evidence type="ECO:0000313" key="1">
    <source>
        <dbReference type="EMBL" id="CUS55922.1"/>
    </source>
</evidence>
<proteinExistence type="predicted"/>
<accession>A0A170PT40</accession>
<dbReference type="EMBL" id="CZQD01000014">
    <property type="protein sequence ID" value="CUS55922.1"/>
    <property type="molecule type" value="Genomic_DNA"/>
</dbReference>
<reference evidence="1" key="1">
    <citation type="submission" date="2015-10" db="EMBL/GenBank/DDBJ databases">
        <authorList>
            <person name="Gilbert D.G."/>
        </authorList>
    </citation>
    <scope>NUCLEOTIDE SEQUENCE</scope>
</reference>
<dbReference type="AlphaFoldDB" id="A0A170PT40"/>
<gene>
    <name evidence="1" type="ORF">MGWOODY_Hyp1164</name>
</gene>
<organism evidence="1">
    <name type="scientific">hydrothermal vent metagenome</name>
    <dbReference type="NCBI Taxonomy" id="652676"/>
    <lineage>
        <taxon>unclassified sequences</taxon>
        <taxon>metagenomes</taxon>
        <taxon>ecological metagenomes</taxon>
    </lineage>
</organism>